<accession>A0A268P1S7</accession>
<dbReference type="CDD" id="cd18095">
    <property type="entry name" value="SpoU-like_rRNA-MTase"/>
    <property type="match status" value="1"/>
</dbReference>
<keyword evidence="3 5" id="KW-0808">Transferase</keyword>
<dbReference type="SUPFAM" id="SSF55315">
    <property type="entry name" value="L30e-like"/>
    <property type="match status" value="1"/>
</dbReference>
<evidence type="ECO:0000313" key="6">
    <source>
        <dbReference type="Proteomes" id="UP000216207"/>
    </source>
</evidence>
<comment type="caution">
    <text evidence="5">The sequence shown here is derived from an EMBL/GenBank/DDBJ whole genome shotgun (WGS) entry which is preliminary data.</text>
</comment>
<dbReference type="RefSeq" id="WP_011247524.1">
    <property type="nucleotide sequence ID" value="NZ_BOQQ01000002.1"/>
</dbReference>
<dbReference type="GO" id="GO:0003723">
    <property type="term" value="F:RNA binding"/>
    <property type="evidence" value="ECO:0007669"/>
    <property type="project" value="InterPro"/>
</dbReference>
<dbReference type="Pfam" id="PF22435">
    <property type="entry name" value="MRM3-like_sub_bind"/>
    <property type="match status" value="1"/>
</dbReference>
<proteinExistence type="inferred from homology"/>
<dbReference type="PANTHER" id="PTHR43191:SF2">
    <property type="entry name" value="RRNA METHYLTRANSFERASE 3, MITOCHONDRIAL"/>
    <property type="match status" value="1"/>
</dbReference>
<name>A0A268P1S7_SHOCL</name>
<organism evidence="5 6">
    <name type="scientific">Shouchella clausii</name>
    <name type="common">Alkalihalobacillus clausii</name>
    <dbReference type="NCBI Taxonomy" id="79880"/>
    <lineage>
        <taxon>Bacteria</taxon>
        <taxon>Bacillati</taxon>
        <taxon>Bacillota</taxon>
        <taxon>Bacilli</taxon>
        <taxon>Bacillales</taxon>
        <taxon>Bacillaceae</taxon>
        <taxon>Shouchella</taxon>
    </lineage>
</organism>
<evidence type="ECO:0000256" key="1">
    <source>
        <dbReference type="ARBA" id="ARBA00007228"/>
    </source>
</evidence>
<dbReference type="SMART" id="SM00967">
    <property type="entry name" value="SpoU_sub_bind"/>
    <property type="match status" value="1"/>
</dbReference>
<gene>
    <name evidence="5" type="ORF">CHH72_07155</name>
</gene>
<sequence length="246" mass="27002">MKRIESVKNERIKAWKKLHSKKGRDQTGRFLIEGEHLVEEAWKSDWKVETVLTTADDASLFPGECIGVSEAVMKELSETKSPQGIVAVCQKKQWHTPERLKGRFVLLDRVQDPGNVGTIIRTALAADAAGVVLGSGCADLFNAKVIRATQGALFHLPVYMGDLVTWIEALKESGIPVYGTSLQDATPHDQFHSQEQFALLLGNEGEGVQSHLLDAATENLFIRQNRKAESLNVSVAAGILLFALKS</sequence>
<dbReference type="SUPFAM" id="SSF75217">
    <property type="entry name" value="alpha/beta knot"/>
    <property type="match status" value="1"/>
</dbReference>
<evidence type="ECO:0000313" key="5">
    <source>
        <dbReference type="EMBL" id="PAE89648.1"/>
    </source>
</evidence>
<evidence type="ECO:0000259" key="4">
    <source>
        <dbReference type="SMART" id="SM00967"/>
    </source>
</evidence>
<dbReference type="GO" id="GO:0032259">
    <property type="term" value="P:methylation"/>
    <property type="evidence" value="ECO:0007669"/>
    <property type="project" value="UniProtKB-KW"/>
</dbReference>
<feature type="domain" description="RNA 2-O ribose methyltransferase substrate binding" evidence="4">
    <location>
        <begin position="31"/>
        <end position="95"/>
    </location>
</feature>
<evidence type="ECO:0000256" key="2">
    <source>
        <dbReference type="ARBA" id="ARBA00022603"/>
    </source>
</evidence>
<dbReference type="GO" id="GO:0006396">
    <property type="term" value="P:RNA processing"/>
    <property type="evidence" value="ECO:0007669"/>
    <property type="project" value="InterPro"/>
</dbReference>
<dbReference type="InterPro" id="IPR013123">
    <property type="entry name" value="SpoU_subst-bd"/>
</dbReference>
<dbReference type="Pfam" id="PF00588">
    <property type="entry name" value="SpoU_methylase"/>
    <property type="match status" value="1"/>
</dbReference>
<dbReference type="PANTHER" id="PTHR43191">
    <property type="entry name" value="RRNA METHYLTRANSFERASE 3"/>
    <property type="match status" value="1"/>
</dbReference>
<comment type="similarity">
    <text evidence="1">Belongs to the class IV-like SAM-binding methyltransferase superfamily. RNA methyltransferase TrmH family.</text>
</comment>
<dbReference type="Gene3D" id="3.30.1330.30">
    <property type="match status" value="1"/>
</dbReference>
<dbReference type="Proteomes" id="UP000216207">
    <property type="component" value="Unassembled WGS sequence"/>
</dbReference>
<evidence type="ECO:0000256" key="3">
    <source>
        <dbReference type="ARBA" id="ARBA00022679"/>
    </source>
</evidence>
<keyword evidence="2 5" id="KW-0489">Methyltransferase</keyword>
<dbReference type="InterPro" id="IPR001537">
    <property type="entry name" value="SpoU_MeTrfase"/>
</dbReference>
<dbReference type="InterPro" id="IPR053888">
    <property type="entry name" value="MRM3-like_sub_bind"/>
</dbReference>
<dbReference type="InterPro" id="IPR029064">
    <property type="entry name" value="Ribosomal_eL30-like_sf"/>
</dbReference>
<dbReference type="InterPro" id="IPR029026">
    <property type="entry name" value="tRNA_m1G_MTases_N"/>
</dbReference>
<dbReference type="GO" id="GO:0005737">
    <property type="term" value="C:cytoplasm"/>
    <property type="evidence" value="ECO:0007669"/>
    <property type="project" value="UniProtKB-ARBA"/>
</dbReference>
<dbReference type="InterPro" id="IPR029028">
    <property type="entry name" value="Alpha/beta_knot_MTases"/>
</dbReference>
<reference evidence="5 6" key="1">
    <citation type="submission" date="2017-07" db="EMBL/GenBank/DDBJ databases">
        <title>Isolation and whole genome analysis of endospore-forming bacteria from heroin.</title>
        <authorList>
            <person name="Kalinowski J."/>
            <person name="Ahrens B."/>
            <person name="Al-Dilaimi A."/>
            <person name="Winkler A."/>
            <person name="Wibberg D."/>
            <person name="Schleenbecker U."/>
            <person name="Ruckert C."/>
            <person name="Wolfel R."/>
            <person name="Grass G."/>
        </authorList>
    </citation>
    <scope>NUCLEOTIDE SEQUENCE [LARGE SCALE GENOMIC DNA]</scope>
    <source>
        <strain evidence="5 6">7539</strain>
    </source>
</reference>
<protein>
    <submittedName>
        <fullName evidence="5">RNA methyltransferase</fullName>
    </submittedName>
</protein>
<dbReference type="EMBL" id="NPCC01000007">
    <property type="protein sequence ID" value="PAE89648.1"/>
    <property type="molecule type" value="Genomic_DNA"/>
</dbReference>
<dbReference type="OMA" id="NLGTMIR"/>
<dbReference type="Gene3D" id="3.40.1280.10">
    <property type="match status" value="1"/>
</dbReference>
<dbReference type="AlphaFoldDB" id="A0A268P1S7"/>
<dbReference type="InterPro" id="IPR051259">
    <property type="entry name" value="rRNA_Methyltransferase"/>
</dbReference>
<dbReference type="GO" id="GO:0008173">
    <property type="term" value="F:RNA methyltransferase activity"/>
    <property type="evidence" value="ECO:0007669"/>
    <property type="project" value="InterPro"/>
</dbReference>